<evidence type="ECO:0000313" key="5">
    <source>
        <dbReference type="EMBL" id="QKQ49061.1"/>
    </source>
</evidence>
<organism evidence="5 7">
    <name type="scientific">Achromobacter denitrificans</name>
    <name type="common">Alcaligenes denitrificans</name>
    <dbReference type="NCBI Taxonomy" id="32002"/>
    <lineage>
        <taxon>Bacteria</taxon>
        <taxon>Pseudomonadati</taxon>
        <taxon>Pseudomonadota</taxon>
        <taxon>Betaproteobacteria</taxon>
        <taxon>Burkholderiales</taxon>
        <taxon>Alcaligenaceae</taxon>
        <taxon>Achromobacter</taxon>
    </lineage>
</organism>
<dbReference type="InterPro" id="IPR051010">
    <property type="entry name" value="BCAA_transport"/>
</dbReference>
<comment type="similarity">
    <text evidence="1">Belongs to the leucine-binding protein family.</text>
</comment>
<protein>
    <submittedName>
        <fullName evidence="5">ABC transporter substrate-binding protein</fullName>
    </submittedName>
</protein>
<dbReference type="Gene3D" id="3.40.50.2300">
    <property type="match status" value="2"/>
</dbReference>
<dbReference type="RefSeq" id="WP_062679510.1">
    <property type="nucleotide sequence ID" value="NZ_BLWG01000063.1"/>
</dbReference>
<evidence type="ECO:0000256" key="2">
    <source>
        <dbReference type="ARBA" id="ARBA00022729"/>
    </source>
</evidence>
<dbReference type="EMBL" id="CP154792">
    <property type="protein sequence ID" value="XAN16574.1"/>
    <property type="molecule type" value="Genomic_DNA"/>
</dbReference>
<evidence type="ECO:0000256" key="1">
    <source>
        <dbReference type="ARBA" id="ARBA00010062"/>
    </source>
</evidence>
<feature type="domain" description="Leucine-binding protein" evidence="4">
    <location>
        <begin position="32"/>
        <end position="367"/>
    </location>
</feature>
<keyword evidence="2 3" id="KW-0732">Signal</keyword>
<dbReference type="PANTHER" id="PTHR30483:SF6">
    <property type="entry name" value="PERIPLASMIC BINDING PROTEIN OF ABC TRANSPORTER FOR NATURAL AMINO ACIDS"/>
    <property type="match status" value="1"/>
</dbReference>
<dbReference type="EMBL" id="CP054569">
    <property type="protein sequence ID" value="QKQ49061.1"/>
    <property type="molecule type" value="Genomic_DNA"/>
</dbReference>
<dbReference type="STRING" id="32002.BVK87_04120"/>
<evidence type="ECO:0000313" key="8">
    <source>
        <dbReference type="Proteomes" id="UP001446337"/>
    </source>
</evidence>
<name>A0A3R9G4R3_ACHDE</name>
<reference evidence="6 8" key="2">
    <citation type="submission" date="2024-05" db="EMBL/GenBank/DDBJ databases">
        <title>Achromobacter denitrificans. BP1, complete genome.</title>
        <authorList>
            <person name="Zhang B."/>
        </authorList>
    </citation>
    <scope>NUCLEOTIDE SEQUENCE [LARGE SCALE GENOMIC DNA]</scope>
    <source>
        <strain evidence="6 8">BP1</strain>
    </source>
</reference>
<dbReference type="InterPro" id="IPR028082">
    <property type="entry name" value="Peripla_BP_I"/>
</dbReference>
<evidence type="ECO:0000256" key="3">
    <source>
        <dbReference type="SAM" id="SignalP"/>
    </source>
</evidence>
<accession>A0A3R9G4R3</accession>
<reference evidence="5 7" key="1">
    <citation type="submission" date="2020-05" db="EMBL/GenBank/DDBJ databases">
        <title>FDA dAtabase for Regulatory Grade micrObial Sequences (FDA-ARGOS): Supporting development and validation of Infectious Disease Dx tests.</title>
        <authorList>
            <person name="Sproer C."/>
            <person name="Gronow S."/>
            <person name="Severitt S."/>
            <person name="Schroder I."/>
            <person name="Tallon L."/>
            <person name="Sadzewicz L."/>
            <person name="Zhao X."/>
            <person name="Vavikolanu K."/>
            <person name="Mehta A."/>
            <person name="Aluvathingal J."/>
            <person name="Nadendla S."/>
            <person name="Myers T."/>
            <person name="Yan Y."/>
            <person name="Sichtig H."/>
        </authorList>
    </citation>
    <scope>NUCLEOTIDE SEQUENCE [LARGE SCALE GENOMIC DNA]</scope>
    <source>
        <strain evidence="5 7">FDAARGOS_787</strain>
    </source>
</reference>
<dbReference type="AlphaFoldDB" id="A0A3R9G4R3"/>
<dbReference type="InterPro" id="IPR028081">
    <property type="entry name" value="Leu-bd"/>
</dbReference>
<dbReference type="OrthoDB" id="8887944at2"/>
<sequence>MKLHTITAALALAGLGFAGATAHAQGISDDVIRIGFITDMSGVYSDIDGKAGLEAVRMAIEDAGGSINGKKIEVVSADHQNKADVASARVREWFDEQKVDVIIAGTNSSTSLAMAGVAAAKKKPFMAIGAGASDLTNAQCSPYTVHYAYDTVALARGTGSAVVKDGGKSWFFLTADYAFGHALERDTVAVVKAAGGEVKGQVRAPLGASDFSSFLLQAQASKAQILGLANAGGDTINSIKAANEFGVTKTMKMAGLLVFINDVHALGLQATQGMYLTDGWYWDQSDASRAWSKKFEAKVGRKPSMLQAGDYSATAFYLNAIKATGTDDGDAVMKWMKSNKVNDFFAQGGYVREDGRMIHDMYLMQVKTPAESKGPWDYYKVVATLPGDEVYTKLSESTCKLVKK</sequence>
<dbReference type="GeneID" id="92848107"/>
<evidence type="ECO:0000259" key="4">
    <source>
        <dbReference type="Pfam" id="PF13458"/>
    </source>
</evidence>
<dbReference type="Proteomes" id="UP001446337">
    <property type="component" value="Chromosome"/>
</dbReference>
<feature type="signal peptide" evidence="3">
    <location>
        <begin position="1"/>
        <end position="24"/>
    </location>
</feature>
<dbReference type="Pfam" id="PF13458">
    <property type="entry name" value="Peripla_BP_6"/>
    <property type="match status" value="1"/>
</dbReference>
<feature type="chain" id="PRO_5030082715" evidence="3">
    <location>
        <begin position="25"/>
        <end position="404"/>
    </location>
</feature>
<evidence type="ECO:0000313" key="6">
    <source>
        <dbReference type="EMBL" id="XAN16574.1"/>
    </source>
</evidence>
<dbReference type="SUPFAM" id="SSF53822">
    <property type="entry name" value="Periplasmic binding protein-like I"/>
    <property type="match status" value="1"/>
</dbReference>
<proteinExistence type="inferred from homology"/>
<dbReference type="CDD" id="cd06327">
    <property type="entry name" value="PBP1_SBP-like"/>
    <property type="match status" value="1"/>
</dbReference>
<dbReference type="Proteomes" id="UP000509782">
    <property type="component" value="Chromosome"/>
</dbReference>
<evidence type="ECO:0000313" key="7">
    <source>
        <dbReference type="Proteomes" id="UP000509782"/>
    </source>
</evidence>
<keyword evidence="8" id="KW-1185">Reference proteome</keyword>
<gene>
    <name evidence="6" type="ORF">AAIK43_00690</name>
    <name evidence="5" type="ORF">FOC81_21125</name>
</gene>
<dbReference type="PANTHER" id="PTHR30483">
    <property type="entry name" value="LEUCINE-SPECIFIC-BINDING PROTEIN"/>
    <property type="match status" value="1"/>
</dbReference>